<dbReference type="Pfam" id="PF00535">
    <property type="entry name" value="Glycos_transf_2"/>
    <property type="match status" value="1"/>
</dbReference>
<accession>A0ABY7GNT9</accession>
<dbReference type="SUPFAM" id="SSF53448">
    <property type="entry name" value="Nucleotide-diphospho-sugar transferases"/>
    <property type="match status" value="1"/>
</dbReference>
<feature type="domain" description="Glycosyltransferase 2-like" evidence="1">
    <location>
        <begin position="4"/>
        <end position="172"/>
    </location>
</feature>
<keyword evidence="3" id="KW-1185">Reference proteome</keyword>
<dbReference type="CDD" id="cd00761">
    <property type="entry name" value="Glyco_tranf_GTA_type"/>
    <property type="match status" value="1"/>
</dbReference>
<dbReference type="GO" id="GO:0016757">
    <property type="term" value="F:glycosyltransferase activity"/>
    <property type="evidence" value="ECO:0007669"/>
    <property type="project" value="UniProtKB-KW"/>
</dbReference>
<gene>
    <name evidence="2" type="ORF">NM686_006485</name>
</gene>
<dbReference type="RefSeq" id="WP_255187065.1">
    <property type="nucleotide sequence ID" value="NZ_CP113517.1"/>
</dbReference>
<dbReference type="EMBL" id="CP113517">
    <property type="protein sequence ID" value="WAR46160.1"/>
    <property type="molecule type" value="Genomic_DNA"/>
</dbReference>
<evidence type="ECO:0000313" key="3">
    <source>
        <dbReference type="Proteomes" id="UP001162780"/>
    </source>
</evidence>
<reference evidence="2" key="1">
    <citation type="submission" date="2022-11" db="EMBL/GenBank/DDBJ databases">
        <title>Methylomonas rapida sp. nov., Carotenoid-Producing Obligate Methanotrophs with High Growth Characteristics and Biotechnological Potential.</title>
        <authorList>
            <person name="Tikhonova E.N."/>
            <person name="Suleimanov R.Z."/>
            <person name="Miroshnikov K."/>
            <person name="Oshkin I.Y."/>
            <person name="Belova S.E."/>
            <person name="Danilova O.V."/>
            <person name="Ashikhmin A."/>
            <person name="Konopkin A."/>
            <person name="But S.Y."/>
            <person name="Khmelenina V.N."/>
            <person name="Kuznetsov N."/>
            <person name="Pimenov N.V."/>
            <person name="Dedysh S.N."/>
        </authorList>
    </citation>
    <scope>NUCLEOTIDE SEQUENCE</scope>
    <source>
        <strain evidence="2">MP1</strain>
    </source>
</reference>
<keyword evidence="2" id="KW-0328">Glycosyltransferase</keyword>
<proteinExistence type="predicted"/>
<sequence length="320" mass="36928">MKLSVIICTYNRSHNLGECLTKLENQDIPNNIDWEVNIVDNNSTDETQSIINDYAKVSKLTINYFFEEQQGLSFARNTGIKRSKGEYLIFIDDDIRVTPNWLNAIYTTFENQNCDAVGGRIHIESAERLPTWITPELYGFLGHQDFGPLPHAMDGITECPFGGNMAIKRRVIDLIGYFDVNLGRKGEGLKKEELFKGEETDFFDRLAKAGGTFYYHPDALVYHKILPHQLKRRFFLRLHNNAGILQANNDQSSYNRHVFGIPLFVIPQLIRAIWRYISVSLSSGLDNSFRQLMNVYYFLGMIEGYFHKFCQQQRTLGISK</sequence>
<protein>
    <submittedName>
        <fullName evidence="2">Glycosyltransferase</fullName>
        <ecNumber evidence="2">2.4.-.-</ecNumber>
    </submittedName>
</protein>
<dbReference type="InterPro" id="IPR029044">
    <property type="entry name" value="Nucleotide-diphossugar_trans"/>
</dbReference>
<evidence type="ECO:0000259" key="1">
    <source>
        <dbReference type="Pfam" id="PF00535"/>
    </source>
</evidence>
<name>A0ABY7GNT9_9GAMM</name>
<dbReference type="Gene3D" id="3.90.550.10">
    <property type="entry name" value="Spore Coat Polysaccharide Biosynthesis Protein SpsA, Chain A"/>
    <property type="match status" value="1"/>
</dbReference>
<organism evidence="2 3">
    <name type="scientific">Methylomonas rapida</name>
    <dbReference type="NCBI Taxonomy" id="2963939"/>
    <lineage>
        <taxon>Bacteria</taxon>
        <taxon>Pseudomonadati</taxon>
        <taxon>Pseudomonadota</taxon>
        <taxon>Gammaproteobacteria</taxon>
        <taxon>Methylococcales</taxon>
        <taxon>Methylococcaceae</taxon>
        <taxon>Methylomonas</taxon>
    </lineage>
</organism>
<dbReference type="EC" id="2.4.-.-" evidence="2"/>
<evidence type="ECO:0000313" key="2">
    <source>
        <dbReference type="EMBL" id="WAR46160.1"/>
    </source>
</evidence>
<keyword evidence="2" id="KW-0808">Transferase</keyword>
<dbReference type="InterPro" id="IPR001173">
    <property type="entry name" value="Glyco_trans_2-like"/>
</dbReference>
<dbReference type="PANTHER" id="PTHR22916">
    <property type="entry name" value="GLYCOSYLTRANSFERASE"/>
    <property type="match status" value="1"/>
</dbReference>
<dbReference type="Proteomes" id="UP001162780">
    <property type="component" value="Chromosome"/>
</dbReference>